<evidence type="ECO:0000313" key="5">
    <source>
        <dbReference type="EMBL" id="RWS31410.1"/>
    </source>
</evidence>
<evidence type="ECO:0000313" key="6">
    <source>
        <dbReference type="Proteomes" id="UP000288716"/>
    </source>
</evidence>
<dbReference type="FunFam" id="3.30.70.330:FF:000013">
    <property type="entry name" value="CUGBP Elav-like family member 1 isoform 2"/>
    <property type="match status" value="1"/>
</dbReference>
<dbReference type="InterPro" id="IPR012677">
    <property type="entry name" value="Nucleotide-bd_a/b_plait_sf"/>
</dbReference>
<dbReference type="InterPro" id="IPR000504">
    <property type="entry name" value="RRM_dom"/>
</dbReference>
<sequence length="78" mass="9123">MFVGQIPREWNEEECRQLFEEFGEIHSINVLRDKKNGNSRGCCFVTYYKRRAALDAQNALHNIRILPTVSEMSKFCAI</sequence>
<evidence type="ECO:0000256" key="1">
    <source>
        <dbReference type="ARBA" id="ARBA00022737"/>
    </source>
</evidence>
<evidence type="ECO:0000256" key="3">
    <source>
        <dbReference type="PROSITE-ProRule" id="PRU00176"/>
    </source>
</evidence>
<dbReference type="GO" id="GO:0003723">
    <property type="term" value="F:RNA binding"/>
    <property type="evidence" value="ECO:0007669"/>
    <property type="project" value="UniProtKB-UniRule"/>
</dbReference>
<dbReference type="Proteomes" id="UP000288716">
    <property type="component" value="Unassembled WGS sequence"/>
</dbReference>
<protein>
    <submittedName>
        <fullName evidence="5">CUGBP Elav-like family member 2-like protein</fullName>
    </submittedName>
</protein>
<dbReference type="PROSITE" id="PS50102">
    <property type="entry name" value="RRM"/>
    <property type="match status" value="1"/>
</dbReference>
<evidence type="ECO:0000259" key="4">
    <source>
        <dbReference type="PROSITE" id="PS50102"/>
    </source>
</evidence>
<dbReference type="PANTHER" id="PTHR24012">
    <property type="entry name" value="RNA BINDING PROTEIN"/>
    <property type="match status" value="1"/>
</dbReference>
<name>A0A443SV80_9ACAR</name>
<dbReference type="EMBL" id="NCKV01000170">
    <property type="protein sequence ID" value="RWS31410.1"/>
    <property type="molecule type" value="Genomic_DNA"/>
</dbReference>
<dbReference type="AlphaFoldDB" id="A0A443SV80"/>
<proteinExistence type="predicted"/>
<dbReference type="Pfam" id="PF00076">
    <property type="entry name" value="RRM_1"/>
    <property type="match status" value="1"/>
</dbReference>
<dbReference type="Gene3D" id="3.30.70.330">
    <property type="match status" value="1"/>
</dbReference>
<comment type="caution">
    <text evidence="5">The sequence shown here is derived from an EMBL/GenBank/DDBJ whole genome shotgun (WGS) entry which is preliminary data.</text>
</comment>
<organism evidence="5 6">
    <name type="scientific">Leptotrombidium deliense</name>
    <dbReference type="NCBI Taxonomy" id="299467"/>
    <lineage>
        <taxon>Eukaryota</taxon>
        <taxon>Metazoa</taxon>
        <taxon>Ecdysozoa</taxon>
        <taxon>Arthropoda</taxon>
        <taxon>Chelicerata</taxon>
        <taxon>Arachnida</taxon>
        <taxon>Acari</taxon>
        <taxon>Acariformes</taxon>
        <taxon>Trombidiformes</taxon>
        <taxon>Prostigmata</taxon>
        <taxon>Anystina</taxon>
        <taxon>Parasitengona</taxon>
        <taxon>Trombiculoidea</taxon>
        <taxon>Trombiculidae</taxon>
        <taxon>Leptotrombidium</taxon>
    </lineage>
</organism>
<dbReference type="OrthoDB" id="267048at2759"/>
<dbReference type="SMART" id="SM00360">
    <property type="entry name" value="RRM"/>
    <property type="match status" value="1"/>
</dbReference>
<keyword evidence="2 3" id="KW-0694">RNA-binding</keyword>
<dbReference type="VEuPathDB" id="VectorBase:LDEU000631"/>
<gene>
    <name evidence="5" type="ORF">B4U80_09898</name>
</gene>
<accession>A0A443SV80</accession>
<keyword evidence="1" id="KW-0677">Repeat</keyword>
<dbReference type="SUPFAM" id="SSF54928">
    <property type="entry name" value="RNA-binding domain, RBD"/>
    <property type="match status" value="1"/>
</dbReference>
<feature type="non-terminal residue" evidence="5">
    <location>
        <position position="78"/>
    </location>
</feature>
<dbReference type="InterPro" id="IPR035979">
    <property type="entry name" value="RBD_domain_sf"/>
</dbReference>
<feature type="domain" description="RRM" evidence="4">
    <location>
        <begin position="1"/>
        <end position="78"/>
    </location>
</feature>
<evidence type="ECO:0000256" key="2">
    <source>
        <dbReference type="ARBA" id="ARBA00022884"/>
    </source>
</evidence>
<keyword evidence="6" id="KW-1185">Reference proteome</keyword>
<reference evidence="5 6" key="1">
    <citation type="journal article" date="2018" name="Gigascience">
        <title>Genomes of trombidid mites reveal novel predicted allergens and laterally-transferred genes associated with secondary metabolism.</title>
        <authorList>
            <person name="Dong X."/>
            <person name="Chaisiri K."/>
            <person name="Xia D."/>
            <person name="Armstrong S.D."/>
            <person name="Fang Y."/>
            <person name="Donnelly M.J."/>
            <person name="Kadowaki T."/>
            <person name="McGarry J.W."/>
            <person name="Darby A.C."/>
            <person name="Makepeace B.L."/>
        </authorList>
    </citation>
    <scope>NUCLEOTIDE SEQUENCE [LARGE SCALE GENOMIC DNA]</scope>
    <source>
        <strain evidence="5">UoL-UT</strain>
    </source>
</reference>